<dbReference type="AlphaFoldDB" id="A0A858C1V9"/>
<dbReference type="GO" id="GO:0008800">
    <property type="term" value="F:beta-lactamase activity"/>
    <property type="evidence" value="ECO:0007669"/>
    <property type="project" value="InterPro"/>
</dbReference>
<keyword evidence="2" id="KW-0378">Hydrolase</keyword>
<dbReference type="GO" id="GO:0030655">
    <property type="term" value="P:beta-lactam antibiotic catabolic process"/>
    <property type="evidence" value="ECO:0007669"/>
    <property type="project" value="InterPro"/>
</dbReference>
<organism evidence="2 3">
    <name type="scientific">Aminipila butyrica</name>
    <dbReference type="NCBI Taxonomy" id="433296"/>
    <lineage>
        <taxon>Bacteria</taxon>
        <taxon>Bacillati</taxon>
        <taxon>Bacillota</taxon>
        <taxon>Clostridia</taxon>
        <taxon>Peptostreptococcales</taxon>
        <taxon>Anaerovoracaceae</taxon>
        <taxon>Aminipila</taxon>
    </lineage>
</organism>
<evidence type="ECO:0000313" key="2">
    <source>
        <dbReference type="EMBL" id="QIB70636.1"/>
    </source>
</evidence>
<evidence type="ECO:0000259" key="1">
    <source>
        <dbReference type="Pfam" id="PF13354"/>
    </source>
</evidence>
<proteinExistence type="predicted"/>
<dbReference type="RefSeq" id="WP_163067871.1">
    <property type="nucleotide sequence ID" value="NZ_CP048649.1"/>
</dbReference>
<reference evidence="2 3" key="1">
    <citation type="submission" date="2020-02" db="EMBL/GenBank/DDBJ databases">
        <authorList>
            <person name="Kim Y.B."/>
            <person name="Roh S.W."/>
        </authorList>
    </citation>
    <scope>NUCLEOTIDE SEQUENCE [LARGE SCALE GENOMIC DNA]</scope>
    <source>
        <strain evidence="2 3">DSM 103574</strain>
    </source>
</reference>
<keyword evidence="3" id="KW-1185">Reference proteome</keyword>
<dbReference type="Proteomes" id="UP000466848">
    <property type="component" value="Chromosome"/>
</dbReference>
<accession>A0A858C1V9</accession>
<protein>
    <submittedName>
        <fullName evidence="2">Serine hydrolase</fullName>
    </submittedName>
</protein>
<dbReference type="Gene3D" id="3.40.710.10">
    <property type="entry name" value="DD-peptidase/beta-lactamase superfamily"/>
    <property type="match status" value="1"/>
</dbReference>
<evidence type="ECO:0000313" key="3">
    <source>
        <dbReference type="Proteomes" id="UP000466848"/>
    </source>
</evidence>
<dbReference type="EMBL" id="CP048649">
    <property type="protein sequence ID" value="QIB70636.1"/>
    <property type="molecule type" value="Genomic_DNA"/>
</dbReference>
<dbReference type="SUPFAM" id="SSF56601">
    <property type="entry name" value="beta-lactamase/transpeptidase-like"/>
    <property type="match status" value="1"/>
</dbReference>
<name>A0A858C1V9_9FIRM</name>
<dbReference type="Pfam" id="PF13354">
    <property type="entry name" value="Beta-lactamase2"/>
    <property type="match status" value="1"/>
</dbReference>
<dbReference type="InterPro" id="IPR045155">
    <property type="entry name" value="Beta-lactam_cat"/>
</dbReference>
<gene>
    <name evidence="2" type="ORF">Ami103574_15630</name>
</gene>
<feature type="domain" description="Beta-lactamase class A catalytic" evidence="1">
    <location>
        <begin position="3"/>
        <end position="52"/>
    </location>
</feature>
<dbReference type="KEGG" id="abut:Ami103574_15630"/>
<dbReference type="InterPro" id="IPR012338">
    <property type="entry name" value="Beta-lactam/transpept-like"/>
</dbReference>
<sequence length="72" mass="8379">MFNKEIDEEIERTLLNQQVNYKIPGKMLEQIPVAHKTGDDDGISNDAGIVYGEELLLLFLHRMRRMCQNLMT</sequence>